<dbReference type="InterPro" id="IPR027056">
    <property type="entry name" value="Gluconate_2DH_su3"/>
</dbReference>
<dbReference type="Pfam" id="PF13618">
    <property type="entry name" value="Gluconate_2-dh3"/>
    <property type="match status" value="1"/>
</dbReference>
<dbReference type="STRING" id="573321.SAMN04488505_101995"/>
<gene>
    <name evidence="2" type="ORF">SAMN04488505_101995</name>
</gene>
<organism evidence="2 3">
    <name type="scientific">Chitinophaga rupis</name>
    <dbReference type="NCBI Taxonomy" id="573321"/>
    <lineage>
        <taxon>Bacteria</taxon>
        <taxon>Pseudomonadati</taxon>
        <taxon>Bacteroidota</taxon>
        <taxon>Chitinophagia</taxon>
        <taxon>Chitinophagales</taxon>
        <taxon>Chitinophagaceae</taxon>
        <taxon>Chitinophaga</taxon>
    </lineage>
</organism>
<accession>A0A1H7KCB3</accession>
<dbReference type="AlphaFoldDB" id="A0A1H7KCB3"/>
<protein>
    <submittedName>
        <fullName evidence="2">Gluconate 2-dehydrogenase subunit 3</fullName>
    </submittedName>
</protein>
<dbReference type="PROSITE" id="PS51257">
    <property type="entry name" value="PROKAR_LIPOPROTEIN"/>
    <property type="match status" value="1"/>
</dbReference>
<evidence type="ECO:0000313" key="3">
    <source>
        <dbReference type="Proteomes" id="UP000198984"/>
    </source>
</evidence>
<evidence type="ECO:0000313" key="2">
    <source>
        <dbReference type="EMBL" id="SEK84493.1"/>
    </source>
</evidence>
<feature type="region of interest" description="Disordered" evidence="1">
    <location>
        <begin position="26"/>
        <end position="53"/>
    </location>
</feature>
<feature type="compositionally biased region" description="Basic and acidic residues" evidence="1">
    <location>
        <begin position="26"/>
        <end position="39"/>
    </location>
</feature>
<sequence>MDRRESLKALAVGSLSVGAILTGCDDKSKVKEDNKKPGGDDADVYGRTPEEKERDKKLKADKYFTDAEMKTITLLTALIIPADEHSGSAADAGVPAFIEFTVKDQPRHQLPLRGGLRWLDVYCLKHYNKPFVDCSKEQQTALLDHIAYPEKATPEFSQGVAFFTLMRNLTATGFYTSELGIKDLGYVGNRPNEWDGVPEDVLKQYGLAYEEKMLPVYLKIEDRGKLMTWED</sequence>
<evidence type="ECO:0000256" key="1">
    <source>
        <dbReference type="SAM" id="MobiDB-lite"/>
    </source>
</evidence>
<keyword evidence="3" id="KW-1185">Reference proteome</keyword>
<dbReference type="EMBL" id="FOBB01000001">
    <property type="protein sequence ID" value="SEK84493.1"/>
    <property type="molecule type" value="Genomic_DNA"/>
</dbReference>
<name>A0A1H7KCB3_9BACT</name>
<dbReference type="RefSeq" id="WP_089907031.1">
    <property type="nucleotide sequence ID" value="NZ_FOBB01000001.1"/>
</dbReference>
<dbReference type="OrthoDB" id="129242at2"/>
<reference evidence="2 3" key="1">
    <citation type="submission" date="2016-10" db="EMBL/GenBank/DDBJ databases">
        <authorList>
            <person name="de Groot N.N."/>
        </authorList>
    </citation>
    <scope>NUCLEOTIDE SEQUENCE [LARGE SCALE GENOMIC DNA]</scope>
    <source>
        <strain evidence="2 3">DSM 21039</strain>
    </source>
</reference>
<proteinExistence type="predicted"/>
<dbReference type="Proteomes" id="UP000198984">
    <property type="component" value="Unassembled WGS sequence"/>
</dbReference>